<dbReference type="Gene3D" id="2.40.440.10">
    <property type="entry name" value="L,D-transpeptidase catalytic domain-like"/>
    <property type="match status" value="1"/>
</dbReference>
<organism evidence="1">
    <name type="scientific">Streptomyces sp. R39</name>
    <dbReference type="NCBI Taxonomy" id="3238631"/>
    <lineage>
        <taxon>Bacteria</taxon>
        <taxon>Bacillati</taxon>
        <taxon>Actinomycetota</taxon>
        <taxon>Actinomycetes</taxon>
        <taxon>Kitasatosporales</taxon>
        <taxon>Streptomycetaceae</taxon>
        <taxon>Streptomyces</taxon>
    </lineage>
</organism>
<accession>A0AB39R1Z3</accession>
<dbReference type="AlphaFoldDB" id="A0AB39R1Z3"/>
<protein>
    <submittedName>
        <fullName evidence="1">Uncharacterized protein</fullName>
    </submittedName>
</protein>
<name>A0AB39R1Z3_9ACTN</name>
<sequence length="53" mass="5853">MVLRQLARGSPVGDVVIVKNSPDRTAQPDNGLGGWNLPWRERTAVKCRMTGTF</sequence>
<dbReference type="EMBL" id="CP163441">
    <property type="protein sequence ID" value="XDQ49858.1"/>
    <property type="molecule type" value="Genomic_DNA"/>
</dbReference>
<dbReference type="RefSeq" id="WP_369228388.1">
    <property type="nucleotide sequence ID" value="NZ_CP163441.1"/>
</dbReference>
<reference evidence="1" key="1">
    <citation type="submission" date="2024-07" db="EMBL/GenBank/DDBJ databases">
        <authorList>
            <person name="Yu S.T."/>
        </authorList>
    </citation>
    <scope>NUCLEOTIDE SEQUENCE</scope>
    <source>
        <strain evidence="1">R39</strain>
    </source>
</reference>
<dbReference type="InterPro" id="IPR038063">
    <property type="entry name" value="Transpep_catalytic_dom"/>
</dbReference>
<proteinExistence type="predicted"/>
<gene>
    <name evidence="1" type="ORF">AB5J52_19755</name>
</gene>
<evidence type="ECO:0000313" key="1">
    <source>
        <dbReference type="EMBL" id="XDQ49858.1"/>
    </source>
</evidence>